<evidence type="ECO:0000313" key="9">
    <source>
        <dbReference type="Proteomes" id="UP000461585"/>
    </source>
</evidence>
<dbReference type="PANTHER" id="PTHR21087">
    <property type="entry name" value="SHIKIMATE KINASE"/>
    <property type="match status" value="1"/>
</dbReference>
<feature type="binding site" evidence="7">
    <location>
        <position position="33"/>
    </location>
    <ligand>
        <name>substrate</name>
    </ligand>
</feature>
<comment type="catalytic activity">
    <reaction evidence="7">
        <text>shikimate + ATP = 3-phosphoshikimate + ADP + H(+)</text>
        <dbReference type="Rhea" id="RHEA:13121"/>
        <dbReference type="ChEBI" id="CHEBI:15378"/>
        <dbReference type="ChEBI" id="CHEBI:30616"/>
        <dbReference type="ChEBI" id="CHEBI:36208"/>
        <dbReference type="ChEBI" id="CHEBI:145989"/>
        <dbReference type="ChEBI" id="CHEBI:456216"/>
        <dbReference type="EC" id="2.7.1.71"/>
    </reaction>
</comment>
<keyword evidence="7" id="KW-0479">Metal-binding</keyword>
<reference evidence="8 9" key="1">
    <citation type="submission" date="2020-01" db="EMBL/GenBank/DDBJ databases">
        <title>Anaeroalcalibacter tamaniensis gen. nov., sp. nov., moderately halophilic strictly anaerobic fermenter bacterium from mud volcano of Taman peninsula.</title>
        <authorList>
            <person name="Frolova A."/>
            <person name="Merkel A.Y."/>
            <person name="Slobodkin A.I."/>
        </authorList>
    </citation>
    <scope>NUCLEOTIDE SEQUENCE [LARGE SCALE GENOMIC DNA]</scope>
    <source>
        <strain evidence="8 9">F-3ap</strain>
    </source>
</reference>
<comment type="cofactor">
    <cofactor evidence="7">
        <name>Mg(2+)</name>
        <dbReference type="ChEBI" id="CHEBI:18420"/>
    </cofactor>
    <text evidence="7">Binds 1 Mg(2+) ion per subunit.</text>
</comment>
<dbReference type="UniPathway" id="UPA00053">
    <property type="reaction ID" value="UER00088"/>
</dbReference>
<dbReference type="PANTHER" id="PTHR21087:SF16">
    <property type="entry name" value="SHIKIMATE KINASE 1, CHLOROPLASTIC"/>
    <property type="match status" value="1"/>
</dbReference>
<keyword evidence="7" id="KW-0460">Magnesium</keyword>
<comment type="caution">
    <text evidence="7">Lacks conserved residue(s) required for the propagation of feature annotation.</text>
</comment>
<dbReference type="GO" id="GO:0009073">
    <property type="term" value="P:aromatic amino acid family biosynthetic process"/>
    <property type="evidence" value="ECO:0007669"/>
    <property type="project" value="UniProtKB-KW"/>
</dbReference>
<keyword evidence="3 7" id="KW-0547">Nucleotide-binding</keyword>
<evidence type="ECO:0000256" key="5">
    <source>
        <dbReference type="ARBA" id="ARBA00022840"/>
    </source>
</evidence>
<dbReference type="SUPFAM" id="SSF52540">
    <property type="entry name" value="P-loop containing nucleoside triphosphate hydrolases"/>
    <property type="match status" value="1"/>
</dbReference>
<keyword evidence="2 7" id="KW-0808">Transferase</keyword>
<feature type="binding site" evidence="7">
    <location>
        <position position="15"/>
    </location>
    <ligand>
        <name>Mg(2+)</name>
        <dbReference type="ChEBI" id="CHEBI:18420"/>
    </ligand>
</feature>
<dbReference type="InterPro" id="IPR031322">
    <property type="entry name" value="Shikimate/glucono_kinase"/>
</dbReference>
<dbReference type="GO" id="GO:0000287">
    <property type="term" value="F:magnesium ion binding"/>
    <property type="evidence" value="ECO:0007669"/>
    <property type="project" value="UniProtKB-UniRule"/>
</dbReference>
<dbReference type="GO" id="GO:0005524">
    <property type="term" value="F:ATP binding"/>
    <property type="evidence" value="ECO:0007669"/>
    <property type="project" value="UniProtKB-UniRule"/>
</dbReference>
<feature type="binding site" evidence="7">
    <location>
        <begin position="11"/>
        <end position="16"/>
    </location>
    <ligand>
        <name>ATP</name>
        <dbReference type="ChEBI" id="CHEBI:30616"/>
    </ligand>
</feature>
<keyword evidence="7" id="KW-0963">Cytoplasm</keyword>
<organism evidence="8 9">
    <name type="scientific">Anaerotalea alkaliphila</name>
    <dbReference type="NCBI Taxonomy" id="2662126"/>
    <lineage>
        <taxon>Bacteria</taxon>
        <taxon>Bacillati</taxon>
        <taxon>Bacillota</taxon>
        <taxon>Clostridia</taxon>
        <taxon>Eubacteriales</taxon>
        <taxon>Anaerotalea</taxon>
    </lineage>
</organism>
<dbReference type="EMBL" id="JAAEEH010000002">
    <property type="protein sequence ID" value="NDL66348.1"/>
    <property type="molecule type" value="Genomic_DNA"/>
</dbReference>
<dbReference type="Proteomes" id="UP000461585">
    <property type="component" value="Unassembled WGS sequence"/>
</dbReference>
<keyword evidence="6 7" id="KW-0057">Aromatic amino acid biosynthesis</keyword>
<dbReference type="PRINTS" id="PR01100">
    <property type="entry name" value="SHIKIMTKNASE"/>
</dbReference>
<evidence type="ECO:0000256" key="7">
    <source>
        <dbReference type="HAMAP-Rule" id="MF_00109"/>
    </source>
</evidence>
<comment type="function">
    <text evidence="7">Catalyzes the specific phosphorylation of the 3-hydroxyl group of shikimic acid using ATP as a cosubstrate.</text>
</comment>
<dbReference type="GO" id="GO:0004765">
    <property type="term" value="F:shikimate kinase activity"/>
    <property type="evidence" value="ECO:0007669"/>
    <property type="project" value="UniProtKB-UniRule"/>
</dbReference>
<dbReference type="HAMAP" id="MF_00109">
    <property type="entry name" value="Shikimate_kinase"/>
    <property type="match status" value="1"/>
</dbReference>
<keyword evidence="1 7" id="KW-0028">Amino-acid biosynthesis</keyword>
<keyword evidence="4 7" id="KW-0418">Kinase</keyword>
<comment type="subcellular location">
    <subcellularLocation>
        <location evidence="7">Cytoplasm</location>
    </subcellularLocation>
</comment>
<dbReference type="GO" id="GO:0005829">
    <property type="term" value="C:cytosol"/>
    <property type="evidence" value="ECO:0007669"/>
    <property type="project" value="TreeGrafter"/>
</dbReference>
<comment type="similarity">
    <text evidence="7">Belongs to the shikimate kinase family.</text>
</comment>
<dbReference type="AlphaFoldDB" id="A0A7X5KM49"/>
<evidence type="ECO:0000256" key="4">
    <source>
        <dbReference type="ARBA" id="ARBA00022777"/>
    </source>
</evidence>
<dbReference type="GO" id="GO:0009423">
    <property type="term" value="P:chorismate biosynthetic process"/>
    <property type="evidence" value="ECO:0007669"/>
    <property type="project" value="UniProtKB-UniRule"/>
</dbReference>
<gene>
    <name evidence="7" type="primary">aroK</name>
    <name evidence="8" type="ORF">GXN74_01120</name>
</gene>
<protein>
    <recommendedName>
        <fullName evidence="7">Shikimate kinase</fullName>
        <shortName evidence="7">SK</shortName>
        <ecNumber evidence="7">2.7.1.71</ecNumber>
    </recommendedName>
</protein>
<keyword evidence="5 7" id="KW-0067">ATP-binding</keyword>
<dbReference type="EC" id="2.7.1.71" evidence="7"/>
<proteinExistence type="inferred from homology"/>
<dbReference type="GO" id="GO:0008652">
    <property type="term" value="P:amino acid biosynthetic process"/>
    <property type="evidence" value="ECO:0007669"/>
    <property type="project" value="UniProtKB-KW"/>
</dbReference>
<dbReference type="Pfam" id="PF01202">
    <property type="entry name" value="SKI"/>
    <property type="match status" value="1"/>
</dbReference>
<dbReference type="InterPro" id="IPR000623">
    <property type="entry name" value="Shikimate_kinase/TSH1"/>
</dbReference>
<comment type="subunit">
    <text evidence="7">Monomer.</text>
</comment>
<evidence type="ECO:0000256" key="3">
    <source>
        <dbReference type="ARBA" id="ARBA00022741"/>
    </source>
</evidence>
<evidence type="ECO:0000256" key="2">
    <source>
        <dbReference type="ARBA" id="ARBA00022679"/>
    </source>
</evidence>
<dbReference type="CDD" id="cd00464">
    <property type="entry name" value="SK"/>
    <property type="match status" value="1"/>
</dbReference>
<feature type="binding site" evidence="7">
    <location>
        <position position="133"/>
    </location>
    <ligand>
        <name>substrate</name>
    </ligand>
</feature>
<comment type="caution">
    <text evidence="8">The sequence shown here is derived from an EMBL/GenBank/DDBJ whole genome shotgun (WGS) entry which is preliminary data.</text>
</comment>
<dbReference type="RefSeq" id="WP_162369079.1">
    <property type="nucleotide sequence ID" value="NZ_JAAEEH010000002.1"/>
</dbReference>
<evidence type="ECO:0000256" key="6">
    <source>
        <dbReference type="ARBA" id="ARBA00023141"/>
    </source>
</evidence>
<dbReference type="InterPro" id="IPR027417">
    <property type="entry name" value="P-loop_NTPase"/>
</dbReference>
<evidence type="ECO:0000256" key="1">
    <source>
        <dbReference type="ARBA" id="ARBA00022605"/>
    </source>
</evidence>
<feature type="binding site" evidence="7">
    <location>
        <position position="78"/>
    </location>
    <ligand>
        <name>substrate</name>
    </ligand>
</feature>
<keyword evidence="9" id="KW-1185">Reference proteome</keyword>
<dbReference type="Gene3D" id="3.40.50.300">
    <property type="entry name" value="P-loop containing nucleotide triphosphate hydrolases"/>
    <property type="match status" value="1"/>
</dbReference>
<evidence type="ECO:0000313" key="8">
    <source>
        <dbReference type="EMBL" id="NDL66348.1"/>
    </source>
</evidence>
<feature type="binding site" evidence="7">
    <location>
        <position position="116"/>
    </location>
    <ligand>
        <name>ATP</name>
        <dbReference type="ChEBI" id="CHEBI:30616"/>
    </ligand>
</feature>
<sequence>MKNITLIGMPGSGKSTIGVLLAKCLGYRFLDTDLLLQQEAGMLLPELLATQGLDRFLALEEQVILGVRPRETVVATGGSVVYGRKAMEHLRSQGTVVYLQIPLEEIQRRVSNIATRGIAAAPGRSLGDLYQEREPLYREHADLVYAWRQESLEESVARILELLGAPCGQRRP</sequence>
<name>A0A7X5KM49_9FIRM</name>
<accession>A0A7X5KM49</accession>
<comment type="pathway">
    <text evidence="7">Metabolic intermediate biosynthesis; chorismate biosynthesis; chorismate from D-erythrose 4-phosphate and phosphoenolpyruvate: step 5/7.</text>
</comment>